<name>A0ABN5V8E6_9ACTN</name>
<keyword evidence="3" id="KW-1185">Reference proteome</keyword>
<organism evidence="2 3">
    <name type="scientific">Streptomyces graminofaciens</name>
    <dbReference type="NCBI Taxonomy" id="68212"/>
    <lineage>
        <taxon>Bacteria</taxon>
        <taxon>Bacillati</taxon>
        <taxon>Actinomycetota</taxon>
        <taxon>Actinomycetes</taxon>
        <taxon>Kitasatosporales</taxon>
        <taxon>Streptomycetaceae</taxon>
        <taxon>Streptomyces</taxon>
    </lineage>
</organism>
<reference evidence="2 3" key="1">
    <citation type="journal article" date="2010" name="ChemBioChem">
        <title>Cloning and characterization of the biosynthetic gene cluster of 16-membered macrolide antibiotic FD-891: involvement of a dual functional cytochrome P450 monooxygenase catalyzing epoxidation and hydroxylation.</title>
        <authorList>
            <person name="Kudo F."/>
            <person name="Motegi A."/>
            <person name="Mizoue K."/>
            <person name="Eguchi T."/>
        </authorList>
    </citation>
    <scope>NUCLEOTIDE SEQUENCE [LARGE SCALE GENOMIC DNA]</scope>
    <source>
        <strain evidence="2 3">A-8890</strain>
    </source>
</reference>
<evidence type="ECO:0000313" key="3">
    <source>
        <dbReference type="Proteomes" id="UP001321542"/>
    </source>
</evidence>
<evidence type="ECO:0000256" key="1">
    <source>
        <dbReference type="SAM" id="MobiDB-lite"/>
    </source>
</evidence>
<reference evidence="2 3" key="2">
    <citation type="journal article" date="2023" name="ChemBioChem">
        <title>Acyltransferase Domain Exchange between Two Independent Type I Polyketide Synthases in the Same Producer Strain of Macrolide Antibiotics.</title>
        <authorList>
            <person name="Kudo F."/>
            <person name="Kishikawa K."/>
            <person name="Tsuboi K."/>
            <person name="Kido T."/>
            <person name="Usui T."/>
            <person name="Hashimoto J."/>
            <person name="Shin-Ya K."/>
            <person name="Miyanaga A."/>
            <person name="Eguchi T."/>
        </authorList>
    </citation>
    <scope>NUCLEOTIDE SEQUENCE [LARGE SCALE GENOMIC DNA]</scope>
    <source>
        <strain evidence="2 3">A-8890</strain>
    </source>
</reference>
<proteinExistence type="predicted"/>
<accession>A0ABN5V8E6</accession>
<feature type="region of interest" description="Disordered" evidence="1">
    <location>
        <begin position="1"/>
        <end position="53"/>
    </location>
</feature>
<protein>
    <submittedName>
        <fullName evidence="2">Uncharacterized protein</fullName>
    </submittedName>
</protein>
<dbReference type="EMBL" id="AP018448">
    <property type="protein sequence ID" value="BBC29244.1"/>
    <property type="molecule type" value="Genomic_DNA"/>
</dbReference>
<sequence length="53" mass="5690">MVRNHARKADARRRTAAGDGSHRRTAVPAPPRRRVATGLSDLDDLRGGGLSTL</sequence>
<gene>
    <name evidence="2" type="ORF">SGFS_005350</name>
</gene>
<evidence type="ECO:0000313" key="2">
    <source>
        <dbReference type="EMBL" id="BBC29244.1"/>
    </source>
</evidence>
<dbReference type="Proteomes" id="UP001321542">
    <property type="component" value="Chromosome"/>
</dbReference>